<keyword evidence="4 9" id="KW-0597">Phosphoprotein</keyword>
<keyword evidence="14" id="KW-1185">Reference proteome</keyword>
<sequence>MLQILCGFAVLASSILMAYTTYKFNTIFKKIDEYLIDNHPYLKRNRTIVFVMLIFFVIGYIISGVDILVGAAEPFLYFVSTVFILGSFFVFFMMQYMEHMTNSLKEQGDKILEQNKNLQSDVEKQVEEVLRHDQMLRASNEMASRLLASRVEDFDLVLHECMGLLAKSVDADRMYIWQNHVKNEKLHCTQIIEWSEEVEPQQNKDLAVDIPYDENIPGWEEAFKQGKSINGLVRNLSQAEQDQLSPQGILSILVVPVYYKGEFWGFIGFDDCHSEREFAEAQEGILRAAGLLIATALLRNEMTVELIRVQDAALEGTKAKSNFLATMSHEIRTPINAITGMVAIAQDTKEINQVHNYLDKIDAVTRQLLGVINDILDMSKIEAGKMELVCELFDSCEMLDNIKNIIGVRTGEKKQTLNVTIDDDVPRYVEGDELRLTQIMLNLLSNATKFTPENGKIEVRVSCIDRAEEWVNLQIVVTDNGIGIPKEQQGNIFKSFEQAEKSTARIYGGTGLGLVISKHIAKMMNGDITLVSEPGRGSQFTVIVQLKKGDSPKENKANRLVESIDLNLKGKTVLLAEDIKINQEIIVTLLSRKGAAVHCGENGKEALSMFRKNALTYDIILMDIQMPVMDGYEATREIRNSDTANAETIPIIAMTANAFAEDVQKCLEAGMNGHIPKPIDINVLYQTIHQHLYQ</sequence>
<evidence type="ECO:0000256" key="6">
    <source>
        <dbReference type="ARBA" id="ARBA00022777"/>
    </source>
</evidence>
<evidence type="ECO:0000256" key="10">
    <source>
        <dbReference type="SAM" id="Phobius"/>
    </source>
</evidence>
<evidence type="ECO:0000256" key="8">
    <source>
        <dbReference type="ARBA" id="ARBA00024867"/>
    </source>
</evidence>
<dbReference type="SMART" id="SM00387">
    <property type="entry name" value="HATPase_c"/>
    <property type="match status" value="1"/>
</dbReference>
<keyword evidence="6" id="KW-0418">Kinase</keyword>
<comment type="caution">
    <text evidence="13">The sequence shown here is derived from an EMBL/GenBank/DDBJ whole genome shotgun (WGS) entry which is preliminary data.</text>
</comment>
<dbReference type="InterPro" id="IPR003018">
    <property type="entry name" value="GAF"/>
</dbReference>
<dbReference type="SMART" id="SM00065">
    <property type="entry name" value="GAF"/>
    <property type="match status" value="1"/>
</dbReference>
<keyword evidence="10" id="KW-1133">Transmembrane helix</keyword>
<keyword evidence="10" id="KW-0472">Membrane</keyword>
<evidence type="ECO:0000256" key="3">
    <source>
        <dbReference type="ARBA" id="ARBA00018672"/>
    </source>
</evidence>
<dbReference type="PRINTS" id="PR00344">
    <property type="entry name" value="BCTRLSENSOR"/>
</dbReference>
<dbReference type="InterPro" id="IPR003594">
    <property type="entry name" value="HATPase_dom"/>
</dbReference>
<dbReference type="RefSeq" id="WP_262067211.1">
    <property type="nucleotide sequence ID" value="NZ_JAMXOD010000026.1"/>
</dbReference>
<evidence type="ECO:0000256" key="5">
    <source>
        <dbReference type="ARBA" id="ARBA00022679"/>
    </source>
</evidence>
<name>A0ABT1EC75_9FIRM</name>
<accession>A0ABT1EC75</accession>
<evidence type="ECO:0000256" key="9">
    <source>
        <dbReference type="PROSITE-ProRule" id="PRU00169"/>
    </source>
</evidence>
<evidence type="ECO:0000313" key="14">
    <source>
        <dbReference type="Proteomes" id="UP001523566"/>
    </source>
</evidence>
<dbReference type="EMBL" id="JAMZFW010000026">
    <property type="protein sequence ID" value="MCP1103438.1"/>
    <property type="molecule type" value="Genomic_DNA"/>
</dbReference>
<dbReference type="Gene3D" id="1.10.287.130">
    <property type="match status" value="1"/>
</dbReference>
<feature type="transmembrane region" description="Helical" evidence="10">
    <location>
        <begin position="75"/>
        <end position="97"/>
    </location>
</feature>
<dbReference type="PROSITE" id="PS50110">
    <property type="entry name" value="RESPONSE_REGULATORY"/>
    <property type="match status" value="1"/>
</dbReference>
<proteinExistence type="predicted"/>
<dbReference type="InterPro" id="IPR011006">
    <property type="entry name" value="CheY-like_superfamily"/>
</dbReference>
<evidence type="ECO:0000256" key="7">
    <source>
        <dbReference type="ARBA" id="ARBA00023012"/>
    </source>
</evidence>
<dbReference type="InterPro" id="IPR005467">
    <property type="entry name" value="His_kinase_dom"/>
</dbReference>
<dbReference type="InterPro" id="IPR004358">
    <property type="entry name" value="Sig_transdc_His_kin-like_C"/>
</dbReference>
<dbReference type="Pfam" id="PF02518">
    <property type="entry name" value="HATPase_c"/>
    <property type="match status" value="1"/>
</dbReference>
<dbReference type="InterPro" id="IPR029016">
    <property type="entry name" value="GAF-like_dom_sf"/>
</dbReference>
<feature type="modified residue" description="4-aspartylphosphate" evidence="9">
    <location>
        <position position="623"/>
    </location>
</feature>
<feature type="transmembrane region" description="Helical" evidence="10">
    <location>
        <begin position="47"/>
        <end position="68"/>
    </location>
</feature>
<dbReference type="Proteomes" id="UP001523566">
    <property type="component" value="Unassembled WGS sequence"/>
</dbReference>
<feature type="domain" description="Histidine kinase" evidence="11">
    <location>
        <begin position="326"/>
        <end position="548"/>
    </location>
</feature>
<reference evidence="13 14" key="1">
    <citation type="journal article" date="2022" name="Genome Biol. Evol.">
        <title>Host diet, physiology and behaviors set the stage for Lachnospiraceae cladogenesis.</title>
        <authorList>
            <person name="Vera-Ponce De Leon A."/>
            <person name="Schneider M."/>
            <person name="Jahnes B.C."/>
            <person name="Sadowski V."/>
            <person name="Camuy-Velez L.A."/>
            <person name="Duan J."/>
            <person name="Sabree Z.L."/>
        </authorList>
    </citation>
    <scope>NUCLEOTIDE SEQUENCE [LARGE SCALE GENOMIC DNA]</scope>
    <source>
        <strain evidence="13 14">PAL113</strain>
    </source>
</reference>
<dbReference type="CDD" id="cd00082">
    <property type="entry name" value="HisKA"/>
    <property type="match status" value="1"/>
</dbReference>
<evidence type="ECO:0000256" key="1">
    <source>
        <dbReference type="ARBA" id="ARBA00000085"/>
    </source>
</evidence>
<dbReference type="Gene3D" id="3.30.450.40">
    <property type="match status" value="1"/>
</dbReference>
<dbReference type="SUPFAM" id="SSF47384">
    <property type="entry name" value="Homodimeric domain of signal transducing histidine kinase"/>
    <property type="match status" value="1"/>
</dbReference>
<protein>
    <recommendedName>
        <fullName evidence="3">Stage 0 sporulation protein A homolog</fullName>
        <ecNumber evidence="2">2.7.13.3</ecNumber>
    </recommendedName>
</protein>
<organism evidence="13 14">
    <name type="scientific">Aequitasia blattaphilus</name>
    <dbReference type="NCBI Taxonomy" id="2949332"/>
    <lineage>
        <taxon>Bacteria</taxon>
        <taxon>Bacillati</taxon>
        <taxon>Bacillota</taxon>
        <taxon>Clostridia</taxon>
        <taxon>Lachnospirales</taxon>
        <taxon>Lachnospiraceae</taxon>
        <taxon>Aequitasia</taxon>
    </lineage>
</organism>
<dbReference type="Gene3D" id="3.40.50.2300">
    <property type="match status" value="1"/>
</dbReference>
<dbReference type="PANTHER" id="PTHR45339:SF1">
    <property type="entry name" value="HYBRID SIGNAL TRANSDUCTION HISTIDINE KINASE J"/>
    <property type="match status" value="1"/>
</dbReference>
<keyword evidence="5" id="KW-0808">Transferase</keyword>
<dbReference type="PANTHER" id="PTHR45339">
    <property type="entry name" value="HYBRID SIGNAL TRANSDUCTION HISTIDINE KINASE J"/>
    <property type="match status" value="1"/>
</dbReference>
<dbReference type="Pfam" id="PF00512">
    <property type="entry name" value="HisKA"/>
    <property type="match status" value="1"/>
</dbReference>
<evidence type="ECO:0000256" key="4">
    <source>
        <dbReference type="ARBA" id="ARBA00022553"/>
    </source>
</evidence>
<dbReference type="CDD" id="cd17546">
    <property type="entry name" value="REC_hyHK_CKI1_RcsC-like"/>
    <property type="match status" value="1"/>
</dbReference>
<dbReference type="SUPFAM" id="SSF55874">
    <property type="entry name" value="ATPase domain of HSP90 chaperone/DNA topoisomerase II/histidine kinase"/>
    <property type="match status" value="1"/>
</dbReference>
<keyword evidence="10" id="KW-0812">Transmembrane</keyword>
<comment type="catalytic activity">
    <reaction evidence="1">
        <text>ATP + protein L-histidine = ADP + protein N-phospho-L-histidine.</text>
        <dbReference type="EC" id="2.7.13.3"/>
    </reaction>
</comment>
<dbReference type="InterPro" id="IPR036890">
    <property type="entry name" value="HATPase_C_sf"/>
</dbReference>
<keyword evidence="13" id="KW-0067">ATP-binding</keyword>
<dbReference type="SUPFAM" id="SSF52172">
    <property type="entry name" value="CheY-like"/>
    <property type="match status" value="1"/>
</dbReference>
<gene>
    <name evidence="13" type="ORF">NK125_13605</name>
</gene>
<dbReference type="EC" id="2.7.13.3" evidence="2"/>
<dbReference type="CDD" id="cd16922">
    <property type="entry name" value="HATPase_EvgS-ArcB-TorS-like"/>
    <property type="match status" value="1"/>
</dbReference>
<dbReference type="InterPro" id="IPR001789">
    <property type="entry name" value="Sig_transdc_resp-reg_receiver"/>
</dbReference>
<keyword evidence="7" id="KW-0902">Two-component regulatory system</keyword>
<dbReference type="Pfam" id="PF00072">
    <property type="entry name" value="Response_reg"/>
    <property type="match status" value="1"/>
</dbReference>
<dbReference type="InterPro" id="IPR036097">
    <property type="entry name" value="HisK_dim/P_sf"/>
</dbReference>
<dbReference type="SMART" id="SM00388">
    <property type="entry name" value="HisKA"/>
    <property type="match status" value="1"/>
</dbReference>
<dbReference type="Pfam" id="PF01590">
    <property type="entry name" value="GAF"/>
    <property type="match status" value="1"/>
</dbReference>
<comment type="function">
    <text evidence="8">May play the central regulatory role in sporulation. It may be an element of the effector pathway responsible for the activation of sporulation genes in response to nutritional stress. Spo0A may act in concert with spo0H (a sigma factor) to control the expression of some genes that are critical to the sporulation process.</text>
</comment>
<evidence type="ECO:0000256" key="2">
    <source>
        <dbReference type="ARBA" id="ARBA00012438"/>
    </source>
</evidence>
<keyword evidence="13" id="KW-0547">Nucleotide-binding</keyword>
<dbReference type="GO" id="GO:0005524">
    <property type="term" value="F:ATP binding"/>
    <property type="evidence" value="ECO:0007669"/>
    <property type="project" value="UniProtKB-KW"/>
</dbReference>
<evidence type="ECO:0000313" key="13">
    <source>
        <dbReference type="EMBL" id="MCP1103438.1"/>
    </source>
</evidence>
<evidence type="ECO:0000259" key="12">
    <source>
        <dbReference type="PROSITE" id="PS50110"/>
    </source>
</evidence>
<dbReference type="Gene3D" id="3.30.565.10">
    <property type="entry name" value="Histidine kinase-like ATPase, C-terminal domain"/>
    <property type="match status" value="1"/>
</dbReference>
<dbReference type="InterPro" id="IPR003661">
    <property type="entry name" value="HisK_dim/P_dom"/>
</dbReference>
<dbReference type="SUPFAM" id="SSF55781">
    <property type="entry name" value="GAF domain-like"/>
    <property type="match status" value="1"/>
</dbReference>
<dbReference type="PROSITE" id="PS50109">
    <property type="entry name" value="HIS_KIN"/>
    <property type="match status" value="1"/>
</dbReference>
<evidence type="ECO:0000259" key="11">
    <source>
        <dbReference type="PROSITE" id="PS50109"/>
    </source>
</evidence>
<dbReference type="SMART" id="SM00448">
    <property type="entry name" value="REC"/>
    <property type="match status" value="1"/>
</dbReference>
<feature type="domain" description="Response regulatory" evidence="12">
    <location>
        <begin position="572"/>
        <end position="692"/>
    </location>
</feature>